<gene>
    <name evidence="10" type="primary">cobA</name>
    <name evidence="10" type="ORF">NQT62_10810</name>
</gene>
<dbReference type="PROSITE" id="PS00840">
    <property type="entry name" value="SUMT_2"/>
    <property type="match status" value="1"/>
</dbReference>
<keyword evidence="11" id="KW-1185">Reference proteome</keyword>
<dbReference type="EC" id="2.1.1.107" evidence="2"/>
<dbReference type="SUPFAM" id="SSF53790">
    <property type="entry name" value="Tetrapyrrole methylase"/>
    <property type="match status" value="1"/>
</dbReference>
<evidence type="ECO:0000256" key="1">
    <source>
        <dbReference type="ARBA" id="ARBA00005879"/>
    </source>
</evidence>
<proteinExistence type="inferred from homology"/>
<comment type="caution">
    <text evidence="10">The sequence shown here is derived from an EMBL/GenBank/DDBJ whole genome shotgun (WGS) entry which is preliminary data.</text>
</comment>
<keyword evidence="4 8" id="KW-0808">Transferase</keyword>
<dbReference type="InterPro" id="IPR006366">
    <property type="entry name" value="CobA/CysG_C"/>
</dbReference>
<dbReference type="InterPro" id="IPR035996">
    <property type="entry name" value="4pyrrol_Methylase_sf"/>
</dbReference>
<dbReference type="GO" id="GO:0032259">
    <property type="term" value="P:methylation"/>
    <property type="evidence" value="ECO:0007669"/>
    <property type="project" value="UniProtKB-KW"/>
</dbReference>
<dbReference type="PROSITE" id="PS00839">
    <property type="entry name" value="SUMT_1"/>
    <property type="match status" value="1"/>
</dbReference>
<protein>
    <recommendedName>
        <fullName evidence="2">uroporphyrinogen-III C-methyltransferase</fullName>
        <ecNumber evidence="2">2.1.1.107</ecNumber>
    </recommendedName>
</protein>
<dbReference type="EMBL" id="JANIGO010000003">
    <property type="protein sequence ID" value="MCQ8896921.1"/>
    <property type="molecule type" value="Genomic_DNA"/>
</dbReference>
<dbReference type="GO" id="GO:0004851">
    <property type="term" value="F:uroporphyrin-III C-methyltransferase activity"/>
    <property type="evidence" value="ECO:0007669"/>
    <property type="project" value="UniProtKB-EC"/>
</dbReference>
<dbReference type="InterPro" id="IPR003043">
    <property type="entry name" value="Uropor_MeTrfase_CS"/>
</dbReference>
<dbReference type="NCBIfam" id="NF004790">
    <property type="entry name" value="PRK06136.1"/>
    <property type="match status" value="1"/>
</dbReference>
<evidence type="ECO:0000256" key="2">
    <source>
        <dbReference type="ARBA" id="ARBA00012162"/>
    </source>
</evidence>
<dbReference type="InterPro" id="IPR014777">
    <property type="entry name" value="4pyrrole_Mease_sub1"/>
</dbReference>
<evidence type="ECO:0000259" key="9">
    <source>
        <dbReference type="Pfam" id="PF00590"/>
    </source>
</evidence>
<evidence type="ECO:0000313" key="10">
    <source>
        <dbReference type="EMBL" id="MCQ8896921.1"/>
    </source>
</evidence>
<dbReference type="CDD" id="cd11642">
    <property type="entry name" value="SUMT"/>
    <property type="match status" value="1"/>
</dbReference>
<dbReference type="NCBIfam" id="TIGR01469">
    <property type="entry name" value="cobA_cysG_Cterm"/>
    <property type="match status" value="1"/>
</dbReference>
<dbReference type="InterPro" id="IPR050161">
    <property type="entry name" value="Siro_Cobalamin_biosynth"/>
</dbReference>
<dbReference type="InterPro" id="IPR000878">
    <property type="entry name" value="4pyrrol_Mease"/>
</dbReference>
<evidence type="ECO:0000256" key="3">
    <source>
        <dbReference type="ARBA" id="ARBA00022603"/>
    </source>
</evidence>
<name>A0ABT1WHE1_9BURK</name>
<reference evidence="10 11" key="1">
    <citation type="submission" date="2022-07" db="EMBL/GenBank/DDBJ databases">
        <authorList>
            <person name="Xamxidin M."/>
            <person name="Wu M."/>
        </authorList>
    </citation>
    <scope>NUCLEOTIDE SEQUENCE [LARGE SCALE GENOMIC DNA]</scope>
    <source>
        <strain evidence="10 11">NBRC 111650</strain>
    </source>
</reference>
<keyword evidence="3 8" id="KW-0489">Methyltransferase</keyword>
<feature type="domain" description="Tetrapyrrole methylase" evidence="9">
    <location>
        <begin position="4"/>
        <end position="213"/>
    </location>
</feature>
<sequence length="260" mass="27317">MGRIALIGAGPGAEDLITVRGLRLLMQADCVLYDALVSPSLLSNARPDAKLIAVGKRCGKLSTAQHFINKQLVDAAKEFELVVRLKGGDPMVFGRADEEITALHDAGFEVEVVPGVTAALAAASSLKTSLTLRGVARSLTLTTPAVGVSETPSTELFTGTEKDTVAVYMGLRQAGPWAQALLDQGRNAHTPVVLCESVSLPNERFTPLTLGALPGFSAEQLADGPCLILIGEALSKATQRLDKLALQGLQAAKNSQRKHA</sequence>
<dbReference type="Pfam" id="PF00590">
    <property type="entry name" value="TP_methylase"/>
    <property type="match status" value="1"/>
</dbReference>
<evidence type="ECO:0000256" key="4">
    <source>
        <dbReference type="ARBA" id="ARBA00022679"/>
    </source>
</evidence>
<dbReference type="PANTHER" id="PTHR45790">
    <property type="entry name" value="SIROHEME SYNTHASE-RELATED"/>
    <property type="match status" value="1"/>
</dbReference>
<accession>A0ABT1WHE1</accession>
<dbReference type="InterPro" id="IPR014776">
    <property type="entry name" value="4pyrrole_Mease_sub2"/>
</dbReference>
<dbReference type="Gene3D" id="3.40.1010.10">
    <property type="entry name" value="Cobalt-precorrin-4 Transmethylase, Domain 1"/>
    <property type="match status" value="1"/>
</dbReference>
<dbReference type="RefSeq" id="WP_256764712.1">
    <property type="nucleotide sequence ID" value="NZ_JANIGO010000003.1"/>
</dbReference>
<evidence type="ECO:0000256" key="8">
    <source>
        <dbReference type="RuleBase" id="RU003960"/>
    </source>
</evidence>
<dbReference type="PANTHER" id="PTHR45790:SF3">
    <property type="entry name" value="S-ADENOSYL-L-METHIONINE-DEPENDENT UROPORPHYRINOGEN III METHYLTRANSFERASE, CHLOROPLASTIC"/>
    <property type="match status" value="1"/>
</dbReference>
<dbReference type="Proteomes" id="UP001204142">
    <property type="component" value="Unassembled WGS sequence"/>
</dbReference>
<keyword evidence="6" id="KW-0627">Porphyrin biosynthesis</keyword>
<comment type="pathway">
    <text evidence="7">Porphyrin-containing compound metabolism; siroheme biosynthesis; precorrin-2 from uroporphyrinogen III: step 1/1.</text>
</comment>
<comment type="similarity">
    <text evidence="1 8">Belongs to the precorrin methyltransferase family.</text>
</comment>
<dbReference type="Gene3D" id="3.30.950.10">
    <property type="entry name" value="Methyltransferase, Cobalt-precorrin-4 Transmethylase, Domain 2"/>
    <property type="match status" value="1"/>
</dbReference>
<evidence type="ECO:0000256" key="7">
    <source>
        <dbReference type="ARBA" id="ARBA00025705"/>
    </source>
</evidence>
<evidence type="ECO:0000313" key="11">
    <source>
        <dbReference type="Proteomes" id="UP001204142"/>
    </source>
</evidence>
<organism evidence="10 11">
    <name type="scientific">Limnobacter humi</name>
    <dbReference type="NCBI Taxonomy" id="1778671"/>
    <lineage>
        <taxon>Bacteria</taxon>
        <taxon>Pseudomonadati</taxon>
        <taxon>Pseudomonadota</taxon>
        <taxon>Betaproteobacteria</taxon>
        <taxon>Burkholderiales</taxon>
        <taxon>Burkholderiaceae</taxon>
        <taxon>Limnobacter</taxon>
    </lineage>
</organism>
<evidence type="ECO:0000256" key="6">
    <source>
        <dbReference type="ARBA" id="ARBA00023244"/>
    </source>
</evidence>
<evidence type="ECO:0000256" key="5">
    <source>
        <dbReference type="ARBA" id="ARBA00022691"/>
    </source>
</evidence>
<keyword evidence="5" id="KW-0949">S-adenosyl-L-methionine</keyword>